<feature type="coiled-coil region" evidence="1">
    <location>
        <begin position="83"/>
        <end position="110"/>
    </location>
</feature>
<feature type="chain" id="PRO_5035592921" evidence="3">
    <location>
        <begin position="24"/>
        <end position="151"/>
    </location>
</feature>
<evidence type="ECO:0000256" key="3">
    <source>
        <dbReference type="SAM" id="SignalP"/>
    </source>
</evidence>
<feature type="compositionally biased region" description="Polar residues" evidence="2">
    <location>
        <begin position="132"/>
        <end position="151"/>
    </location>
</feature>
<sequence length="151" mass="17281">MFSQQYLFTIFLSIVCFAKLCQTETDLIKGVLLGALIAKQKSGEKVFILPMNGDKLLSETRTQEFNDNEDEDMSTTTVLPEYMNNMNAKNSQIINNIKQMQEMIEQIVNQHKEKKSPQQQKPRQMNPIMRSPSANGSISVRTSSWTKESNK</sequence>
<gene>
    <name evidence="4" type="ORF">OSB1V03_LOCUS21061</name>
</gene>
<feature type="region of interest" description="Disordered" evidence="2">
    <location>
        <begin position="110"/>
        <end position="151"/>
    </location>
</feature>
<evidence type="ECO:0000313" key="5">
    <source>
        <dbReference type="Proteomes" id="UP000759131"/>
    </source>
</evidence>
<accession>A0A7R9QJL0</accession>
<keyword evidence="1" id="KW-0175">Coiled coil</keyword>
<dbReference type="EMBL" id="OC891927">
    <property type="protein sequence ID" value="CAD7646619.1"/>
    <property type="molecule type" value="Genomic_DNA"/>
</dbReference>
<evidence type="ECO:0000256" key="2">
    <source>
        <dbReference type="SAM" id="MobiDB-lite"/>
    </source>
</evidence>
<dbReference type="AlphaFoldDB" id="A0A7R9QJL0"/>
<dbReference type="EMBL" id="CAJPIZ010037352">
    <property type="protein sequence ID" value="CAG2121115.1"/>
    <property type="molecule type" value="Genomic_DNA"/>
</dbReference>
<organism evidence="4">
    <name type="scientific">Medioppia subpectinata</name>
    <dbReference type="NCBI Taxonomy" id="1979941"/>
    <lineage>
        <taxon>Eukaryota</taxon>
        <taxon>Metazoa</taxon>
        <taxon>Ecdysozoa</taxon>
        <taxon>Arthropoda</taxon>
        <taxon>Chelicerata</taxon>
        <taxon>Arachnida</taxon>
        <taxon>Acari</taxon>
        <taxon>Acariformes</taxon>
        <taxon>Sarcoptiformes</taxon>
        <taxon>Oribatida</taxon>
        <taxon>Brachypylina</taxon>
        <taxon>Oppioidea</taxon>
        <taxon>Oppiidae</taxon>
        <taxon>Medioppia</taxon>
    </lineage>
</organism>
<feature type="signal peptide" evidence="3">
    <location>
        <begin position="1"/>
        <end position="23"/>
    </location>
</feature>
<protein>
    <submittedName>
        <fullName evidence="4">Uncharacterized protein</fullName>
    </submittedName>
</protein>
<reference evidence="4" key="1">
    <citation type="submission" date="2020-11" db="EMBL/GenBank/DDBJ databases">
        <authorList>
            <person name="Tran Van P."/>
        </authorList>
    </citation>
    <scope>NUCLEOTIDE SEQUENCE</scope>
</reference>
<keyword evidence="5" id="KW-1185">Reference proteome</keyword>
<name>A0A7R9QJL0_9ACAR</name>
<evidence type="ECO:0000313" key="4">
    <source>
        <dbReference type="EMBL" id="CAD7646619.1"/>
    </source>
</evidence>
<proteinExistence type="predicted"/>
<evidence type="ECO:0000256" key="1">
    <source>
        <dbReference type="SAM" id="Coils"/>
    </source>
</evidence>
<keyword evidence="3" id="KW-0732">Signal</keyword>
<dbReference type="Proteomes" id="UP000759131">
    <property type="component" value="Unassembled WGS sequence"/>
</dbReference>